<dbReference type="Proteomes" id="UP000467193">
    <property type="component" value="Chromosome"/>
</dbReference>
<dbReference type="GO" id="GO:0006790">
    <property type="term" value="P:sulfur compound metabolic process"/>
    <property type="evidence" value="ECO:0007669"/>
    <property type="project" value="TreeGrafter"/>
</dbReference>
<feature type="transmembrane region" description="Helical" evidence="1">
    <location>
        <begin position="16"/>
        <end position="37"/>
    </location>
</feature>
<dbReference type="InterPro" id="IPR000572">
    <property type="entry name" value="OxRdtase_Mopterin-bd_dom"/>
</dbReference>
<dbReference type="InterPro" id="IPR036374">
    <property type="entry name" value="OxRdtase_Mopterin-bd_sf"/>
</dbReference>
<dbReference type="GO" id="GO:0020037">
    <property type="term" value="F:heme binding"/>
    <property type="evidence" value="ECO:0007669"/>
    <property type="project" value="TreeGrafter"/>
</dbReference>
<reference evidence="3 4" key="1">
    <citation type="journal article" date="2019" name="Emerg. Microbes Infect.">
        <title>Comprehensive subspecies identification of 175 nontuberculous mycobacteria species based on 7547 genomic profiles.</title>
        <authorList>
            <person name="Matsumoto Y."/>
            <person name="Kinjo T."/>
            <person name="Motooka D."/>
            <person name="Nabeya D."/>
            <person name="Jung N."/>
            <person name="Uechi K."/>
            <person name="Horii T."/>
            <person name="Iida T."/>
            <person name="Fujita J."/>
            <person name="Nakamura S."/>
        </authorList>
    </citation>
    <scope>NUCLEOTIDE SEQUENCE [LARGE SCALE GENOMIC DNA]</scope>
    <source>
        <strain evidence="3 4">JCM 17899</strain>
    </source>
</reference>
<dbReference type="Gene3D" id="3.90.420.10">
    <property type="entry name" value="Oxidoreductase, molybdopterin-binding domain"/>
    <property type="match status" value="1"/>
</dbReference>
<dbReference type="SUPFAM" id="SSF56524">
    <property type="entry name" value="Oxidoreductase molybdopterin-binding domain"/>
    <property type="match status" value="1"/>
</dbReference>
<dbReference type="PANTHER" id="PTHR19372:SF7">
    <property type="entry name" value="SULFITE OXIDASE, MITOCHONDRIAL"/>
    <property type="match status" value="1"/>
</dbReference>
<evidence type="ECO:0000313" key="3">
    <source>
        <dbReference type="EMBL" id="BBY29109.1"/>
    </source>
</evidence>
<sequence length="535" mass="55528">MGTLAGMADVASRPRALTGVAAAAVALGVTQLIAVLFGPGADARTAVGSAVIDLTPGPVKESAIQLFGTADKLVLTVAVLLVIGVIAGVTARFETSRVPLGSIAIGLAGIAGAVAVMSRAGATLVDVVPALVGAACGIAVLRFLVSGRFTDPAPPKPPSARSGGTVIPAAGPPPDPGRRLSLLTLGFLTVGALTGVAGAVLARMRSSVAADRNAFAAPPPLSKAPPIPPGVQPAGVTLPPFITPSADFYRIDTALSVPQLSREEWKLRIHGMVDDVVTFRFDDLAQFEVVEKVVTLTCVSNPVGGDLISNATWTGYRVRDLLAKAGVRSEADMVLSTSIDGFTAGSPVEAMTDDRDSLLAITMNGAPLPTEHGYPARLVVPGLYGYVSATKWVVDLELTRFDRAEAYWTRLGWGARGPIKTQSRIDVPRSGQDVPRGAVTFGGVAWAQGRGVKAVEVRIDGPDGGEGQWQPATLGASYSKDTWRLWSFPWQADQPGDHRISVRATDDTGAVQTSQLADVLPDGATGWHDVSFTVT</sequence>
<feature type="transmembrane region" description="Helical" evidence="1">
    <location>
        <begin position="124"/>
        <end position="145"/>
    </location>
</feature>
<feature type="domain" description="Oxidoreductase molybdopterin-binding" evidence="2">
    <location>
        <begin position="255"/>
        <end position="407"/>
    </location>
</feature>
<evidence type="ECO:0000256" key="1">
    <source>
        <dbReference type="SAM" id="Phobius"/>
    </source>
</evidence>
<proteinExistence type="predicted"/>
<dbReference type="GO" id="GO:0043546">
    <property type="term" value="F:molybdopterin cofactor binding"/>
    <property type="evidence" value="ECO:0007669"/>
    <property type="project" value="TreeGrafter"/>
</dbReference>
<feature type="transmembrane region" description="Helical" evidence="1">
    <location>
        <begin position="99"/>
        <end position="117"/>
    </location>
</feature>
<dbReference type="Gene3D" id="2.60.40.650">
    <property type="match status" value="1"/>
</dbReference>
<keyword evidence="1" id="KW-1133">Transmembrane helix</keyword>
<dbReference type="GO" id="GO:0008482">
    <property type="term" value="F:sulfite oxidase activity"/>
    <property type="evidence" value="ECO:0007669"/>
    <property type="project" value="TreeGrafter"/>
</dbReference>
<accession>A0A7I7QRT2</accession>
<dbReference type="PANTHER" id="PTHR19372">
    <property type="entry name" value="SULFITE REDUCTASE"/>
    <property type="match status" value="1"/>
</dbReference>
<keyword evidence="1" id="KW-0472">Membrane</keyword>
<evidence type="ECO:0000259" key="2">
    <source>
        <dbReference type="Pfam" id="PF00174"/>
    </source>
</evidence>
<evidence type="ECO:0000313" key="4">
    <source>
        <dbReference type="Proteomes" id="UP000467193"/>
    </source>
</evidence>
<keyword evidence="4" id="KW-1185">Reference proteome</keyword>
<protein>
    <submittedName>
        <fullName evidence="3">Oxidoreductase</fullName>
    </submittedName>
</protein>
<feature type="transmembrane region" description="Helical" evidence="1">
    <location>
        <begin position="73"/>
        <end position="93"/>
    </location>
</feature>
<dbReference type="KEGG" id="msei:MSEDJ_32050"/>
<feature type="transmembrane region" description="Helical" evidence="1">
    <location>
        <begin position="180"/>
        <end position="202"/>
    </location>
</feature>
<organism evidence="3 4">
    <name type="scientific">Mycolicibacterium sediminis</name>
    <dbReference type="NCBI Taxonomy" id="1286180"/>
    <lineage>
        <taxon>Bacteria</taxon>
        <taxon>Bacillati</taxon>
        <taxon>Actinomycetota</taxon>
        <taxon>Actinomycetes</taxon>
        <taxon>Mycobacteriales</taxon>
        <taxon>Mycobacteriaceae</taxon>
        <taxon>Mycolicibacterium</taxon>
    </lineage>
</organism>
<dbReference type="SUPFAM" id="SSF81296">
    <property type="entry name" value="E set domains"/>
    <property type="match status" value="1"/>
</dbReference>
<dbReference type="AlphaFoldDB" id="A0A7I7QRT2"/>
<dbReference type="InterPro" id="IPR014756">
    <property type="entry name" value="Ig_E-set"/>
</dbReference>
<dbReference type="Pfam" id="PF00174">
    <property type="entry name" value="Oxidored_molyb"/>
    <property type="match status" value="1"/>
</dbReference>
<name>A0A7I7QRT2_9MYCO</name>
<gene>
    <name evidence="3" type="ORF">MSEDJ_32050</name>
</gene>
<dbReference type="EMBL" id="AP022588">
    <property type="protein sequence ID" value="BBY29109.1"/>
    <property type="molecule type" value="Genomic_DNA"/>
</dbReference>
<keyword evidence="1" id="KW-0812">Transmembrane</keyword>